<dbReference type="InterPro" id="IPR011992">
    <property type="entry name" value="EF-hand-dom_pair"/>
</dbReference>
<evidence type="ECO:0000256" key="1">
    <source>
        <dbReference type="ARBA" id="ARBA00022574"/>
    </source>
</evidence>
<dbReference type="PANTHER" id="PTHR44324">
    <property type="entry name" value="WD40 REPEAT DOMAIN 95"/>
    <property type="match status" value="1"/>
</dbReference>
<dbReference type="PROSITE" id="PS00018">
    <property type="entry name" value="EF_HAND_1"/>
    <property type="match status" value="1"/>
</dbReference>
<proteinExistence type="predicted"/>
<name>A0ABP0S2N0_9DINO</name>
<dbReference type="PROSITE" id="PS50082">
    <property type="entry name" value="WD_REPEATS_2"/>
    <property type="match status" value="3"/>
</dbReference>
<feature type="compositionally biased region" description="Acidic residues" evidence="5">
    <location>
        <begin position="82"/>
        <end position="93"/>
    </location>
</feature>
<dbReference type="PROSITE" id="PS50294">
    <property type="entry name" value="WD_REPEATS_REGION"/>
    <property type="match status" value="3"/>
</dbReference>
<organism evidence="7 8">
    <name type="scientific">Durusdinium trenchii</name>
    <dbReference type="NCBI Taxonomy" id="1381693"/>
    <lineage>
        <taxon>Eukaryota</taxon>
        <taxon>Sar</taxon>
        <taxon>Alveolata</taxon>
        <taxon>Dinophyceae</taxon>
        <taxon>Suessiales</taxon>
        <taxon>Symbiodiniaceae</taxon>
        <taxon>Durusdinium</taxon>
    </lineage>
</organism>
<dbReference type="Gene3D" id="1.10.238.10">
    <property type="entry name" value="EF-hand"/>
    <property type="match status" value="1"/>
</dbReference>
<dbReference type="Gene3D" id="2.130.10.10">
    <property type="entry name" value="YVTN repeat-like/Quinoprotein amine dehydrogenase"/>
    <property type="match status" value="4"/>
</dbReference>
<feature type="repeat" description="WD" evidence="4">
    <location>
        <begin position="420"/>
        <end position="461"/>
    </location>
</feature>
<feature type="domain" description="EF-hand" evidence="6">
    <location>
        <begin position="142"/>
        <end position="177"/>
    </location>
</feature>
<feature type="region of interest" description="Disordered" evidence="5">
    <location>
        <begin position="835"/>
        <end position="862"/>
    </location>
</feature>
<dbReference type="CDD" id="cd00200">
    <property type="entry name" value="WD40"/>
    <property type="match status" value="1"/>
</dbReference>
<dbReference type="SUPFAM" id="SSF50978">
    <property type="entry name" value="WD40 repeat-like"/>
    <property type="match status" value="3"/>
</dbReference>
<comment type="caution">
    <text evidence="7">The sequence shown here is derived from an EMBL/GenBank/DDBJ whole genome shotgun (WGS) entry which is preliminary data.</text>
</comment>
<evidence type="ECO:0000313" key="8">
    <source>
        <dbReference type="Proteomes" id="UP001642464"/>
    </source>
</evidence>
<accession>A0ABP0S2N0</accession>
<evidence type="ECO:0000256" key="5">
    <source>
        <dbReference type="SAM" id="MobiDB-lite"/>
    </source>
</evidence>
<feature type="region of interest" description="Disordered" evidence="5">
    <location>
        <begin position="49"/>
        <end position="93"/>
    </location>
</feature>
<dbReference type="SUPFAM" id="SSF47473">
    <property type="entry name" value="EF-hand"/>
    <property type="match status" value="1"/>
</dbReference>
<evidence type="ECO:0000259" key="6">
    <source>
        <dbReference type="PROSITE" id="PS50222"/>
    </source>
</evidence>
<gene>
    <name evidence="7" type="ORF">SCF082_LOCUS49664</name>
</gene>
<dbReference type="InterPro" id="IPR015943">
    <property type="entry name" value="WD40/YVTN_repeat-like_dom_sf"/>
</dbReference>
<sequence>MASPAGGTFSLTAVDEAGGRRRVSQSGLGRRGSAAVQLHDALERELAEQRAQLAESDDESAVGAARARTRARDVRQRGAEGKDDEGEEGAAESELDIMMLLDIDKVPALRDEFEEKEEGLTLSEFVYVMMKYLKRSELDEADLVADLTELFARIDVNGDGTMEWDEFTSHIVETGQVDRENEPNSIQQYFASPWEDQVKHVGMIERASFFESSGRLATCEANSGCLQLYNPKTLELERSVKLKAGNPICATYLTGKSQFAVAATDLNISVFDDQNYRLVNRFGTDTSQSCLEWSREASVLYSAGVNGVVHCWDAGKGEETHCMGGILNNGSYYLVEHSHTDMVLDLLQIRSLESIVSASMDRTIKLWDVHTGKHKKTLEGHDKGVRSMAYSTEYRFLVSAGFDYDALVWNPYVEHLILRLSGHSAPLCKVEIIPDSPQIITADTTGTFKVWDIRNFGCVQTFTPEASETVRDFVSLTPHKTLLAVGRRMNLFEYETQKNPDLTDDQPPFRAQYNSTTMTIITASGRDVKIWDARKGTLVKTFRGLNDGHELSSFCLDDRERKLILGDHQGHIRIYDYANGSEMKALAYPKRAHRSEVSHLIYCNKHKMVISCAWDDSILIHDEMDPEEGIMLRKIQGGHQADITAMTYSQKLSLIATGAQSVEAPIILWDFEFCRTEAVLNPEINALMGHAEGTAPSANTASVRKRSSFAGPSFAARASGCKAITSLVFLDESFPGLVSADDSGGVIFWAIRPAAEWRNRSLIRFVNRNENASCAVTAMAVDQEAQKLYTADELGFIKVWDYSALVDKVVDALGSLKPFECENPNRRIHVNLNKSHQQGASEKRGHAARAHSPGESKSSPTGAYTVFRATSCVPLERTWQAHEDAISSLQIDKERGCIITAAHDCRVRVFGLDGKGLGTLQQGDACAGSDWRLDIDLRKRQNERHNQALSLLDEIQDLERECSLAMVADDDAKSSSGASSPSTSDASEVLSTSRFDGTSSRPASSALQLSGLPKTRSDESASPAAYHRRTPRLAPVGTKLAGRGFSSSLRGKRFRQRQFEKRQLRK</sequence>
<evidence type="ECO:0000313" key="7">
    <source>
        <dbReference type="EMBL" id="CAK9106612.1"/>
    </source>
</evidence>
<keyword evidence="2" id="KW-0677">Repeat</keyword>
<protein>
    <submittedName>
        <fullName evidence="7">Uncharacterized WD repeat-containing protein alr2800</fullName>
    </submittedName>
</protein>
<evidence type="ECO:0000256" key="4">
    <source>
        <dbReference type="PROSITE-ProRule" id="PRU00221"/>
    </source>
</evidence>
<feature type="repeat" description="WD" evidence="4">
    <location>
        <begin position="378"/>
        <end position="410"/>
    </location>
</feature>
<feature type="compositionally biased region" description="Basic and acidic residues" evidence="5">
    <location>
        <begin position="70"/>
        <end position="81"/>
    </location>
</feature>
<dbReference type="InterPro" id="IPR002048">
    <property type="entry name" value="EF_hand_dom"/>
</dbReference>
<dbReference type="InterPro" id="IPR019775">
    <property type="entry name" value="WD40_repeat_CS"/>
</dbReference>
<keyword evidence="3" id="KW-0106">Calcium</keyword>
<dbReference type="SMART" id="SM00320">
    <property type="entry name" value="WD40"/>
    <property type="match status" value="12"/>
</dbReference>
<dbReference type="Proteomes" id="UP001642464">
    <property type="component" value="Unassembled WGS sequence"/>
</dbReference>
<dbReference type="PANTHER" id="PTHR44324:SF4">
    <property type="entry name" value="WD40 REPEAT DOMAIN 95"/>
    <property type="match status" value="1"/>
</dbReference>
<feature type="repeat" description="WD" evidence="4">
    <location>
        <begin position="336"/>
        <end position="377"/>
    </location>
</feature>
<dbReference type="InterPro" id="IPR051242">
    <property type="entry name" value="WD-EF-hand_domain"/>
</dbReference>
<feature type="compositionally biased region" description="Low complexity" evidence="5">
    <location>
        <begin position="974"/>
        <end position="987"/>
    </location>
</feature>
<keyword evidence="1 4" id="KW-0853">WD repeat</keyword>
<reference evidence="7 8" key="1">
    <citation type="submission" date="2024-02" db="EMBL/GenBank/DDBJ databases">
        <authorList>
            <person name="Chen Y."/>
            <person name="Shah S."/>
            <person name="Dougan E. K."/>
            <person name="Thang M."/>
            <person name="Chan C."/>
        </authorList>
    </citation>
    <scope>NUCLEOTIDE SEQUENCE [LARGE SCALE GENOMIC DNA]</scope>
</reference>
<dbReference type="InterPro" id="IPR001680">
    <property type="entry name" value="WD40_rpt"/>
</dbReference>
<dbReference type="Pfam" id="PF00400">
    <property type="entry name" value="WD40"/>
    <property type="match status" value="4"/>
</dbReference>
<dbReference type="PROSITE" id="PS00678">
    <property type="entry name" value="WD_REPEATS_1"/>
    <property type="match status" value="1"/>
</dbReference>
<evidence type="ECO:0000256" key="3">
    <source>
        <dbReference type="ARBA" id="ARBA00022837"/>
    </source>
</evidence>
<dbReference type="InterPro" id="IPR036322">
    <property type="entry name" value="WD40_repeat_dom_sf"/>
</dbReference>
<dbReference type="EMBL" id="CAXAMM010042780">
    <property type="protein sequence ID" value="CAK9106612.1"/>
    <property type="molecule type" value="Genomic_DNA"/>
</dbReference>
<feature type="region of interest" description="Disordered" evidence="5">
    <location>
        <begin position="1"/>
        <end position="35"/>
    </location>
</feature>
<keyword evidence="8" id="KW-1185">Reference proteome</keyword>
<feature type="region of interest" description="Disordered" evidence="5">
    <location>
        <begin position="969"/>
        <end position="1066"/>
    </location>
</feature>
<evidence type="ECO:0000256" key="2">
    <source>
        <dbReference type="ARBA" id="ARBA00022737"/>
    </source>
</evidence>
<dbReference type="PROSITE" id="PS50222">
    <property type="entry name" value="EF_HAND_2"/>
    <property type="match status" value="1"/>
</dbReference>
<dbReference type="InterPro" id="IPR018247">
    <property type="entry name" value="EF_Hand_1_Ca_BS"/>
</dbReference>
<feature type="compositionally biased region" description="Basic and acidic residues" evidence="5">
    <location>
        <begin position="1057"/>
        <end position="1066"/>
    </location>
</feature>
<feature type="compositionally biased region" description="Polar residues" evidence="5">
    <location>
        <begin position="989"/>
        <end position="1008"/>
    </location>
</feature>